<dbReference type="InterPro" id="IPR036259">
    <property type="entry name" value="MFS_trans_sf"/>
</dbReference>
<feature type="transmembrane region" description="Helical" evidence="1">
    <location>
        <begin position="350"/>
        <end position="375"/>
    </location>
</feature>
<feature type="transmembrane region" description="Helical" evidence="1">
    <location>
        <begin position="322"/>
        <end position="344"/>
    </location>
</feature>
<evidence type="ECO:0000313" key="3">
    <source>
        <dbReference type="Proteomes" id="UP000236642"/>
    </source>
</evidence>
<dbReference type="AlphaFoldDB" id="A0A2H5Y9G7"/>
<dbReference type="SUPFAM" id="SSF103473">
    <property type="entry name" value="MFS general substrate transporter"/>
    <property type="match status" value="1"/>
</dbReference>
<dbReference type="GO" id="GO:0022857">
    <property type="term" value="F:transmembrane transporter activity"/>
    <property type="evidence" value="ECO:0007669"/>
    <property type="project" value="InterPro"/>
</dbReference>
<sequence length="444" mass="48508">MRIWRDWRMRSARLRASLLSSEGARDPHLRRNFTAGVVNGTLFIFAETILDPNLVLVWFLSRLGAPNFLLALVSPMRDGLWFLPQLLVSRWMRHQVYHMGLYRRMALVRALGAFAMALGIWLAAPHPTGMLLAFFIPYFVISLASGISGLPFMEIVGKTIPPRQRGVFFAARLFFGGLLGLAASGMVRLLLEEQAGLSFPHNVVLLFFIFAVFTSIGMAVFAGVVEPPSPVPDGRAPLTPWREAIRALWGRTAYRLFLGARIALMWAAIATPFFTAYAVRELRVPDAMIGLYLGFNVGASLVSNVLWSWISLRQGHRAVLEGATLCGLLSALWALLVGPLSGLWPGVSGWLMLPVFVGSGAYASGAAIGGMSMLLEIAPGHDRPLTIGLTNTLLGIALLSTSLGGLIADLIGYRGLFALSFGFYTLALVLLWGLRRVMEPDARV</sequence>
<proteinExistence type="predicted"/>
<dbReference type="Gene3D" id="1.20.1250.20">
    <property type="entry name" value="MFS general substrate transporter like domains"/>
    <property type="match status" value="1"/>
</dbReference>
<feature type="transmembrane region" description="Helical" evidence="1">
    <location>
        <begin position="106"/>
        <end position="124"/>
    </location>
</feature>
<keyword evidence="1" id="KW-0472">Membrane</keyword>
<evidence type="ECO:0000256" key="1">
    <source>
        <dbReference type="SAM" id="Phobius"/>
    </source>
</evidence>
<protein>
    <recommendedName>
        <fullName evidence="4">MFS transporter</fullName>
    </recommendedName>
</protein>
<feature type="transmembrane region" description="Helical" evidence="1">
    <location>
        <begin position="387"/>
        <end position="407"/>
    </location>
</feature>
<dbReference type="EMBL" id="BEHY01000099">
    <property type="protein sequence ID" value="GBD10053.1"/>
    <property type="molecule type" value="Genomic_DNA"/>
</dbReference>
<organism evidence="2 3">
    <name type="scientific">Candidatus Thermoflexus japonica</name>
    <dbReference type="NCBI Taxonomy" id="2035417"/>
    <lineage>
        <taxon>Bacteria</taxon>
        <taxon>Bacillati</taxon>
        <taxon>Chloroflexota</taxon>
        <taxon>Thermoflexia</taxon>
        <taxon>Thermoflexales</taxon>
        <taxon>Thermoflexaceae</taxon>
        <taxon>Thermoflexus</taxon>
    </lineage>
</organism>
<feature type="transmembrane region" description="Helical" evidence="1">
    <location>
        <begin position="203"/>
        <end position="225"/>
    </location>
</feature>
<dbReference type="Proteomes" id="UP000236642">
    <property type="component" value="Unassembled WGS sequence"/>
</dbReference>
<dbReference type="InterPro" id="IPR011701">
    <property type="entry name" value="MFS"/>
</dbReference>
<keyword evidence="1" id="KW-0812">Transmembrane</keyword>
<feature type="transmembrane region" description="Helical" evidence="1">
    <location>
        <begin position="289"/>
        <end position="310"/>
    </location>
</feature>
<evidence type="ECO:0008006" key="4">
    <source>
        <dbReference type="Google" id="ProtNLM"/>
    </source>
</evidence>
<reference evidence="3" key="1">
    <citation type="submission" date="2017-09" db="EMBL/GenBank/DDBJ databases">
        <title>Metaegenomics of thermophilic ammonia-oxidizing enrichment culture.</title>
        <authorList>
            <person name="Kato S."/>
            <person name="Suzuki K."/>
        </authorList>
    </citation>
    <scope>NUCLEOTIDE SEQUENCE [LARGE SCALE GENOMIC DNA]</scope>
</reference>
<feature type="transmembrane region" description="Helical" evidence="1">
    <location>
        <begin position="130"/>
        <end position="152"/>
    </location>
</feature>
<gene>
    <name evidence="2" type="ORF">HRbin22_02316</name>
</gene>
<keyword evidence="1" id="KW-1133">Transmembrane helix</keyword>
<dbReference type="PANTHER" id="PTHR23526">
    <property type="entry name" value="INTEGRAL MEMBRANE TRANSPORT PROTEIN-RELATED"/>
    <property type="match status" value="1"/>
</dbReference>
<dbReference type="Pfam" id="PF07690">
    <property type="entry name" value="MFS_1"/>
    <property type="match status" value="1"/>
</dbReference>
<feature type="transmembrane region" description="Helical" evidence="1">
    <location>
        <begin position="256"/>
        <end position="277"/>
    </location>
</feature>
<feature type="transmembrane region" description="Helical" evidence="1">
    <location>
        <begin position="173"/>
        <end position="191"/>
    </location>
</feature>
<comment type="caution">
    <text evidence="2">The sequence shown here is derived from an EMBL/GenBank/DDBJ whole genome shotgun (WGS) entry which is preliminary data.</text>
</comment>
<accession>A0A2H5Y9G7</accession>
<name>A0A2H5Y9G7_9CHLR</name>
<dbReference type="InterPro" id="IPR052528">
    <property type="entry name" value="Sugar_transport-like"/>
</dbReference>
<evidence type="ECO:0000313" key="2">
    <source>
        <dbReference type="EMBL" id="GBD10053.1"/>
    </source>
</evidence>
<dbReference type="PANTHER" id="PTHR23526:SF1">
    <property type="entry name" value="MAJOR FACILITATOR SUPERFAMILY MFS_1"/>
    <property type="match status" value="1"/>
</dbReference>
<feature type="transmembrane region" description="Helical" evidence="1">
    <location>
        <begin position="413"/>
        <end position="434"/>
    </location>
</feature>